<protein>
    <submittedName>
        <fullName evidence="2">Uncharacterized protein</fullName>
    </submittedName>
</protein>
<gene>
    <name evidence="2" type="ORF">J3998_03455</name>
</gene>
<keyword evidence="1" id="KW-0732">Signal</keyword>
<comment type="caution">
    <text evidence="2">The sequence shown here is derived from an EMBL/GenBank/DDBJ whole genome shotgun (WGS) entry which is preliminary data.</text>
</comment>
<accession>A0ABS3Q2R2</accession>
<evidence type="ECO:0000313" key="3">
    <source>
        <dbReference type="Proteomes" id="UP000664835"/>
    </source>
</evidence>
<feature type="signal peptide" evidence="1">
    <location>
        <begin position="1"/>
        <end position="31"/>
    </location>
</feature>
<dbReference type="Proteomes" id="UP000664835">
    <property type="component" value="Unassembled WGS sequence"/>
</dbReference>
<name>A0ABS3Q2R2_9GAMM</name>
<evidence type="ECO:0000313" key="2">
    <source>
        <dbReference type="EMBL" id="MBO1926623.1"/>
    </source>
</evidence>
<reference evidence="2 3" key="1">
    <citation type="submission" date="2021-03" db="EMBL/GenBank/DDBJ databases">
        <title>Thiomicrorhabdus sp.nov.,novel sulfur-oxidizing bacteria isolated from coastal sediment.</title>
        <authorList>
            <person name="Liu X."/>
        </authorList>
    </citation>
    <scope>NUCLEOTIDE SEQUENCE [LARGE SCALE GENOMIC DNA]</scope>
    <source>
        <strain evidence="2 3">6S2-11</strain>
    </source>
</reference>
<dbReference type="EMBL" id="JAGETV010000004">
    <property type="protein sequence ID" value="MBO1926623.1"/>
    <property type="molecule type" value="Genomic_DNA"/>
</dbReference>
<proteinExistence type="predicted"/>
<sequence>MQFKKNLRKNLSKKLFFMACLWLLGSQSALAQLHNFQKGSHVFVAFPAGNIKDDAFIVGTVKSVQNNGDYLVEVQDYVEGHDYGSSCIPMIKKEDPEAMALGYGVGWEVWKDTTKLDTQRLDYVVPKQSTMKLGEGKHYFVERNNLYIVFGRWKSDAPVMTLDRIERAQREAMAVKLNDLVPVFDLVKYHRKTFYHENNRPLYASERIVPAIAMLEQVDKILSEQPKLNTLWSAKNRDWQEIGKTTYHYFMIEAIDKVLADAKDQLYEEGIEMAGGDKVQHLRELTDRIKRNSN</sequence>
<organism evidence="2 3">
    <name type="scientific">Thiomicrorhabdus marina</name>
    <dbReference type="NCBI Taxonomy" id="2818442"/>
    <lineage>
        <taxon>Bacteria</taxon>
        <taxon>Pseudomonadati</taxon>
        <taxon>Pseudomonadota</taxon>
        <taxon>Gammaproteobacteria</taxon>
        <taxon>Thiotrichales</taxon>
        <taxon>Piscirickettsiaceae</taxon>
        <taxon>Thiomicrorhabdus</taxon>
    </lineage>
</organism>
<keyword evidence="3" id="KW-1185">Reference proteome</keyword>
<dbReference type="RefSeq" id="WP_208148025.1">
    <property type="nucleotide sequence ID" value="NZ_JAGETV010000004.1"/>
</dbReference>
<evidence type="ECO:0000256" key="1">
    <source>
        <dbReference type="SAM" id="SignalP"/>
    </source>
</evidence>
<feature type="chain" id="PRO_5046389359" evidence="1">
    <location>
        <begin position="32"/>
        <end position="294"/>
    </location>
</feature>